<evidence type="ECO:0000256" key="10">
    <source>
        <dbReference type="PROSITE-ProRule" id="PRU00023"/>
    </source>
</evidence>
<feature type="compositionally biased region" description="Basic and acidic residues" evidence="13">
    <location>
        <begin position="1479"/>
        <end position="1491"/>
    </location>
</feature>
<dbReference type="SUPFAM" id="SSF48452">
    <property type="entry name" value="TPR-like"/>
    <property type="match status" value="1"/>
</dbReference>
<feature type="repeat" description="ANK" evidence="10">
    <location>
        <begin position="1254"/>
        <end position="1286"/>
    </location>
</feature>
<reference evidence="15" key="2">
    <citation type="submission" date="2020-11" db="EMBL/GenBank/DDBJ databases">
        <authorList>
            <person name="McCartney M.A."/>
            <person name="Auch B."/>
            <person name="Kono T."/>
            <person name="Mallez S."/>
            <person name="Becker A."/>
            <person name="Gohl D.M."/>
            <person name="Silverstein K.A.T."/>
            <person name="Koren S."/>
            <person name="Bechman K.B."/>
            <person name="Herman A."/>
            <person name="Abrahante J.E."/>
            <person name="Garbe J."/>
        </authorList>
    </citation>
    <scope>NUCLEOTIDE SEQUENCE</scope>
    <source>
        <strain evidence="15">Duluth1</strain>
        <tissue evidence="15">Whole animal</tissue>
    </source>
</reference>
<feature type="repeat" description="ANK" evidence="10">
    <location>
        <begin position="1155"/>
        <end position="1187"/>
    </location>
</feature>
<feature type="repeat" description="TPR" evidence="12">
    <location>
        <begin position="1414"/>
        <end position="1447"/>
    </location>
</feature>
<keyword evidence="5" id="KW-0862">Zinc</keyword>
<evidence type="ECO:0000313" key="15">
    <source>
        <dbReference type="EMBL" id="KAH3702566.1"/>
    </source>
</evidence>
<gene>
    <name evidence="15" type="ORF">DPMN_077590</name>
</gene>
<dbReference type="SUPFAM" id="SSF57850">
    <property type="entry name" value="RING/U-box"/>
    <property type="match status" value="1"/>
</dbReference>
<name>A0A9D3YQ99_DREPO</name>
<keyword evidence="3 11" id="KW-0863">Zinc-finger</keyword>
<dbReference type="Pfam" id="PF13637">
    <property type="entry name" value="Ank_4"/>
    <property type="match status" value="1"/>
</dbReference>
<evidence type="ECO:0000256" key="6">
    <source>
        <dbReference type="ARBA" id="ARBA00023018"/>
    </source>
</evidence>
<dbReference type="InterPro" id="IPR001841">
    <property type="entry name" value="Znf_RING"/>
</dbReference>
<dbReference type="InterPro" id="IPR027417">
    <property type="entry name" value="P-loop_NTPase"/>
</dbReference>
<evidence type="ECO:0000256" key="8">
    <source>
        <dbReference type="ARBA" id="ARBA00034110"/>
    </source>
</evidence>
<dbReference type="InterPro" id="IPR058056">
    <property type="entry name" value="WH_TANC1/2"/>
</dbReference>
<dbReference type="Pfam" id="PF12796">
    <property type="entry name" value="Ank_2"/>
    <property type="match status" value="2"/>
</dbReference>
<keyword evidence="6" id="KW-0770">Synapse</keyword>
<evidence type="ECO:0000256" key="5">
    <source>
        <dbReference type="ARBA" id="ARBA00022833"/>
    </source>
</evidence>
<dbReference type="InterPro" id="IPR050889">
    <property type="entry name" value="Dendritic_Spine_Reg/Scaffold"/>
</dbReference>
<dbReference type="Pfam" id="PF25521">
    <property type="entry name" value="WHD_TANC1"/>
    <property type="match status" value="1"/>
</dbReference>
<evidence type="ECO:0000256" key="3">
    <source>
        <dbReference type="ARBA" id="ARBA00022771"/>
    </source>
</evidence>
<dbReference type="PROSITE" id="PS50088">
    <property type="entry name" value="ANK_REPEAT"/>
    <property type="match status" value="6"/>
</dbReference>
<evidence type="ECO:0000256" key="2">
    <source>
        <dbReference type="ARBA" id="ARBA00022737"/>
    </source>
</evidence>
<dbReference type="InterPro" id="IPR011990">
    <property type="entry name" value="TPR-like_helical_dom_sf"/>
</dbReference>
<feature type="region of interest" description="Disordered" evidence="13">
    <location>
        <begin position="1466"/>
        <end position="1491"/>
    </location>
</feature>
<feature type="region of interest" description="Disordered" evidence="13">
    <location>
        <begin position="112"/>
        <end position="229"/>
    </location>
</feature>
<evidence type="ECO:0000256" key="11">
    <source>
        <dbReference type="PROSITE-ProRule" id="PRU00175"/>
    </source>
</evidence>
<dbReference type="Pfam" id="PF25520">
    <property type="entry name" value="AAA_lid_TANC1"/>
    <property type="match status" value="1"/>
</dbReference>
<feature type="repeat" description="ANK" evidence="10">
    <location>
        <begin position="1221"/>
        <end position="1253"/>
    </location>
</feature>
<dbReference type="EMBL" id="JAIWYP010000015">
    <property type="protein sequence ID" value="KAH3702566.1"/>
    <property type="molecule type" value="Genomic_DNA"/>
</dbReference>
<comment type="caution">
    <text evidence="15">The sequence shown here is derived from an EMBL/GenBank/DDBJ whole genome shotgun (WGS) entry which is preliminary data.</text>
</comment>
<dbReference type="InterPro" id="IPR019734">
    <property type="entry name" value="TPR_rpt"/>
</dbReference>
<keyword evidence="3 11" id="KW-0479">Metal-binding</keyword>
<dbReference type="Proteomes" id="UP000828390">
    <property type="component" value="Unassembled WGS sequence"/>
</dbReference>
<dbReference type="Pfam" id="PF13432">
    <property type="entry name" value="TPR_16"/>
    <property type="match status" value="1"/>
</dbReference>
<feature type="compositionally biased region" description="Polar residues" evidence="13">
    <location>
        <begin position="123"/>
        <end position="147"/>
    </location>
</feature>
<feature type="domain" description="RING-type" evidence="14">
    <location>
        <begin position="46"/>
        <end position="84"/>
    </location>
</feature>
<keyword evidence="1" id="KW-0597">Phosphoprotein</keyword>
<evidence type="ECO:0000256" key="4">
    <source>
        <dbReference type="ARBA" id="ARBA00022803"/>
    </source>
</evidence>
<proteinExistence type="inferred from homology"/>
<feature type="repeat" description="ANK" evidence="10">
    <location>
        <begin position="1013"/>
        <end position="1045"/>
    </location>
</feature>
<dbReference type="SUPFAM" id="SSF48403">
    <property type="entry name" value="Ankyrin repeat"/>
    <property type="match status" value="1"/>
</dbReference>
<dbReference type="InterPro" id="IPR036770">
    <property type="entry name" value="Ankyrin_rpt-contain_sf"/>
</dbReference>
<evidence type="ECO:0000256" key="7">
    <source>
        <dbReference type="ARBA" id="ARBA00023043"/>
    </source>
</evidence>
<dbReference type="InterPro" id="IPR058018">
    <property type="entry name" value="AAA_lid_TANC1/2"/>
</dbReference>
<dbReference type="PANTHER" id="PTHR24166:SF55">
    <property type="entry name" value="ROLLING PEBBLES, ISOFORM B"/>
    <property type="match status" value="1"/>
</dbReference>
<feature type="compositionally biased region" description="Low complexity" evidence="13">
    <location>
        <begin position="166"/>
        <end position="180"/>
    </location>
</feature>
<reference evidence="15" key="1">
    <citation type="journal article" date="2019" name="bioRxiv">
        <title>The Genome of the Zebra Mussel, Dreissena polymorpha: A Resource for Invasive Species Research.</title>
        <authorList>
            <person name="McCartney M.A."/>
            <person name="Auch B."/>
            <person name="Kono T."/>
            <person name="Mallez S."/>
            <person name="Zhang Y."/>
            <person name="Obille A."/>
            <person name="Becker A."/>
            <person name="Abrahante J.E."/>
            <person name="Garbe J."/>
            <person name="Badalamenti J.P."/>
            <person name="Herman A."/>
            <person name="Mangelson H."/>
            <person name="Liachko I."/>
            <person name="Sullivan S."/>
            <person name="Sone E.D."/>
            <person name="Koren S."/>
            <person name="Silverstein K.A.T."/>
            <person name="Beckman K.B."/>
            <person name="Gohl D.M."/>
        </authorList>
    </citation>
    <scope>NUCLEOTIDE SEQUENCE</scope>
    <source>
        <strain evidence="15">Duluth1</strain>
        <tissue evidence="15">Whole animal</tissue>
    </source>
</reference>
<sequence>MATNGYDVKQHDLDVIQNLGMESPVAPGVLGMAHSNQHLAPTPDLCPTCHLPYDASRKRRLIDACGHERCWSCMFSKEECPLCNSGVLFRHYSQTNLDYRPKLKTNGHFTTYMQTRPDKDMSHYQTPQPQRPESATGLRTSSQSQAGYSGRQKIMTSTTPPPYLPPSAKSSPQQQQQQLQSNLGRPTGPHHPHYQHHFHPHLQHQQQQQPYAGDSDSALGSPDGDIRASGGAATYALDLVDNRYSPARQLDKHSPSPPPPDVAQHDLMARLGDLLDVRSANQLQEQGSHGYTLTNQREDFYAPGSDGTPDRGFADASPLSTLTASSGSDRGQNTLQTPYAAPFHSRGPSADSIASMGSLTTGHNVSPHVTFNNRPHSITTSSPGAIEDLQIFRRAKHRRSARATIGYPEDSKLRIQPIRPPQLNLTPIPFEVPHPEGQAMFIGREWVFRDIDLSLNGDHAVTDQPSGVIIVGGMGTGKTAIVEQLVAHSCFGEGNAALVSAPSSRQATDRLHNGVNYSPNSTLNQNKNLSGSNTSLNYDALRTLGSQVVAYHYCQSDVNTTCMVPEFVHSLAGYLASAPALVSYREILLQDPQLQHTLSVKECLQNPSNAFVKGVLEPLEQIRQSGKVDADTCLIVIDGLNEAEFHKPDYGETIASFIVNHINKFPSWLKLVLTVHTSMLEITNSLPFPRIYIDKGEGNDMLVRDLQEYVNHRVQCSVQIKRNMAMKSLDATTQGKLAAHLQTLSNGSFLFCKQTLDLVEQGHVVLKSSNYKILPVTLSEVFLLQFNIRFPSVRSFEKVSPILGIVLASLYPLNGDEIFDALNSGFTDRYVSKEDFQQRLGQMSGLLYHRKDNRFVFFHPAFREWLIRRDDHDTNQKFLCDLRHGHALLAFHLSRCVAPLSPERTLELGHHILKAHIYKNMSKQRGYSSRDMQALWVALSADNLSASLVCERNLFSPNVKVSRLVLLSGANPNTRTLHEENSPVLCIAAKEGFCDMASLLLEFNANVDAVSDTGMSALCYAGSGGHTDIIKMLYLRGARMNHVDNSGQCAAVHASVNGHLDTLVYILQCDWPMEGQVTQIEAMQQALIVGAAMGHKDICEFLLHCNKNRRDDFGVDAVDTLLGETALTAACLNGRKEIITWLLDRGANPEVPNQKSFSPLLCAVEAGKWDIVDHLLSLGSSIEQTDKHGRTPLMIAAYKGHIGVLEMLLSKGASIHKTDNEGLTALCWGCLKGHLHIIQSLLDRGSNLHHADRCGRSPLQLAAFHGDAQVVQYLIDCGAQIEHADLNGMRAVDRAIDRRNTSVVVCFLRKGAKLGQMTWAVAAGKPDVMFLLLNKLMEDGNVLYRKNRIKDAAQRYQYALKKFPEDATTERDSTFKEIKRNLMLNLSRCKRKMNDYNGAVELATKVLEMKPSCFEAYYARARAKRDNRQFLSAIDDLKEALKLAPANEELTKLLIRVREEYGAQHKLEPGSNISGDPNSHLERRSSNETAL</sequence>
<feature type="compositionally biased region" description="Basic residues" evidence="13">
    <location>
        <begin position="188"/>
        <end position="202"/>
    </location>
</feature>
<comment type="similarity">
    <text evidence="9">Belongs to the TANC family.</text>
</comment>
<dbReference type="SMART" id="SM00248">
    <property type="entry name" value="ANK"/>
    <property type="match status" value="9"/>
</dbReference>
<evidence type="ECO:0000256" key="13">
    <source>
        <dbReference type="SAM" id="MobiDB-lite"/>
    </source>
</evidence>
<evidence type="ECO:0000256" key="1">
    <source>
        <dbReference type="ARBA" id="ARBA00022553"/>
    </source>
</evidence>
<dbReference type="Pfam" id="PF00023">
    <property type="entry name" value="Ank"/>
    <property type="match status" value="1"/>
</dbReference>
<feature type="compositionally biased region" description="Polar residues" evidence="13">
    <location>
        <begin position="318"/>
        <end position="337"/>
    </location>
</feature>
<dbReference type="GO" id="GO:0008270">
    <property type="term" value="F:zinc ion binding"/>
    <property type="evidence" value="ECO:0007669"/>
    <property type="project" value="UniProtKB-KW"/>
</dbReference>
<evidence type="ECO:0000313" key="16">
    <source>
        <dbReference type="Proteomes" id="UP000828390"/>
    </source>
</evidence>
<keyword evidence="7 10" id="KW-0040">ANK repeat</keyword>
<dbReference type="Gene3D" id="1.25.40.10">
    <property type="entry name" value="Tetratricopeptide repeat domain"/>
    <property type="match status" value="1"/>
</dbReference>
<dbReference type="PANTHER" id="PTHR24166">
    <property type="entry name" value="ROLLING PEBBLES, ISOFORM B"/>
    <property type="match status" value="1"/>
</dbReference>
<protein>
    <recommendedName>
        <fullName evidence="14">RING-type domain-containing protein</fullName>
    </recommendedName>
</protein>
<evidence type="ECO:0000256" key="9">
    <source>
        <dbReference type="ARBA" id="ARBA00038259"/>
    </source>
</evidence>
<comment type="subcellular location">
    <subcellularLocation>
        <location evidence="8">Postsynapse</location>
    </subcellularLocation>
</comment>
<dbReference type="SMART" id="SM00028">
    <property type="entry name" value="TPR"/>
    <property type="match status" value="3"/>
</dbReference>
<accession>A0A9D3YQ99</accession>
<feature type="compositionally biased region" description="Polar residues" evidence="13">
    <location>
        <begin position="285"/>
        <end position="295"/>
    </location>
</feature>
<dbReference type="PROSITE" id="PS50089">
    <property type="entry name" value="ZF_RING_2"/>
    <property type="match status" value="1"/>
</dbReference>
<evidence type="ECO:0000256" key="12">
    <source>
        <dbReference type="PROSITE-ProRule" id="PRU00339"/>
    </source>
</evidence>
<feature type="repeat" description="ANK" evidence="10">
    <location>
        <begin position="1122"/>
        <end position="1154"/>
    </location>
</feature>
<dbReference type="OrthoDB" id="5958958at2759"/>
<dbReference type="PROSITE" id="PS50005">
    <property type="entry name" value="TPR"/>
    <property type="match status" value="1"/>
</dbReference>
<dbReference type="Gene3D" id="1.25.40.20">
    <property type="entry name" value="Ankyrin repeat-containing domain"/>
    <property type="match status" value="3"/>
</dbReference>
<dbReference type="InterPro" id="IPR002110">
    <property type="entry name" value="Ankyrin_rpt"/>
</dbReference>
<feature type="region of interest" description="Disordered" evidence="13">
    <location>
        <begin position="285"/>
        <end position="349"/>
    </location>
</feature>
<feature type="repeat" description="ANK" evidence="10">
    <location>
        <begin position="1188"/>
        <end position="1220"/>
    </location>
</feature>
<dbReference type="SUPFAM" id="SSF52540">
    <property type="entry name" value="P-loop containing nucleoside triphosphate hydrolases"/>
    <property type="match status" value="1"/>
</dbReference>
<keyword evidence="2" id="KW-0677">Repeat</keyword>
<organism evidence="15 16">
    <name type="scientific">Dreissena polymorpha</name>
    <name type="common">Zebra mussel</name>
    <name type="synonym">Mytilus polymorpha</name>
    <dbReference type="NCBI Taxonomy" id="45954"/>
    <lineage>
        <taxon>Eukaryota</taxon>
        <taxon>Metazoa</taxon>
        <taxon>Spiralia</taxon>
        <taxon>Lophotrochozoa</taxon>
        <taxon>Mollusca</taxon>
        <taxon>Bivalvia</taxon>
        <taxon>Autobranchia</taxon>
        <taxon>Heteroconchia</taxon>
        <taxon>Euheterodonta</taxon>
        <taxon>Imparidentia</taxon>
        <taxon>Neoheterodontei</taxon>
        <taxon>Myida</taxon>
        <taxon>Dreissenoidea</taxon>
        <taxon>Dreissenidae</taxon>
        <taxon>Dreissena</taxon>
    </lineage>
</organism>
<keyword evidence="16" id="KW-1185">Reference proteome</keyword>
<evidence type="ECO:0000259" key="14">
    <source>
        <dbReference type="PROSITE" id="PS50089"/>
    </source>
</evidence>
<dbReference type="PROSITE" id="PS50297">
    <property type="entry name" value="ANK_REP_REGION"/>
    <property type="match status" value="4"/>
</dbReference>
<dbReference type="GO" id="GO:0098794">
    <property type="term" value="C:postsynapse"/>
    <property type="evidence" value="ECO:0007669"/>
    <property type="project" value="UniProtKB-SubCell"/>
</dbReference>
<keyword evidence="4 12" id="KW-0802">TPR repeat</keyword>